<dbReference type="PANTHER" id="PTHR42057:SF2">
    <property type="entry name" value="F-BOX DOMAIN PROTEIN (AFU_ORTHOLOGUE AFUA_4G00200)-RELATED"/>
    <property type="match status" value="1"/>
</dbReference>
<dbReference type="PANTHER" id="PTHR42057">
    <property type="entry name" value="F-BOX DOMAIN PROTEIN (AFU_ORTHOLOGUE AFUA_4G00200)"/>
    <property type="match status" value="1"/>
</dbReference>
<name>A0AAD4LAP2_9AGAM</name>
<dbReference type="EMBL" id="JAKELL010000051">
    <property type="protein sequence ID" value="KAH8986874.1"/>
    <property type="molecule type" value="Genomic_DNA"/>
</dbReference>
<accession>A0AAD4LAP2</accession>
<evidence type="ECO:0000313" key="2">
    <source>
        <dbReference type="Proteomes" id="UP001201163"/>
    </source>
</evidence>
<comment type="caution">
    <text evidence="1">The sequence shown here is derived from an EMBL/GenBank/DDBJ whole genome shotgun (WGS) entry which is preliminary data.</text>
</comment>
<proteinExistence type="predicted"/>
<dbReference type="Proteomes" id="UP001201163">
    <property type="component" value="Unassembled WGS sequence"/>
</dbReference>
<keyword evidence="2" id="KW-1185">Reference proteome</keyword>
<gene>
    <name evidence="1" type="ORF">EDB92DRAFT_2020388</name>
</gene>
<dbReference type="AlphaFoldDB" id="A0AAD4LAP2"/>
<protein>
    <submittedName>
        <fullName evidence="1">Uncharacterized protein</fullName>
    </submittedName>
</protein>
<reference evidence="1" key="1">
    <citation type="submission" date="2022-01" db="EMBL/GenBank/DDBJ databases">
        <title>Comparative genomics reveals a dynamic genome evolution in the ectomycorrhizal milk-cap (Lactarius) mushrooms.</title>
        <authorList>
            <consortium name="DOE Joint Genome Institute"/>
            <person name="Lebreton A."/>
            <person name="Tang N."/>
            <person name="Kuo A."/>
            <person name="LaButti K."/>
            <person name="Drula E."/>
            <person name="Barry K."/>
            <person name="Clum A."/>
            <person name="Lipzen A."/>
            <person name="Mousain D."/>
            <person name="Ng V."/>
            <person name="Wang R."/>
            <person name="Wang X."/>
            <person name="Dai Y."/>
            <person name="Henrissat B."/>
            <person name="Grigoriev I.V."/>
            <person name="Guerin-Laguette A."/>
            <person name="Yu F."/>
            <person name="Martin F.M."/>
        </authorList>
    </citation>
    <scope>NUCLEOTIDE SEQUENCE</scope>
    <source>
        <strain evidence="1">QP</strain>
    </source>
</reference>
<organism evidence="1 2">
    <name type="scientific">Lactarius akahatsu</name>
    <dbReference type="NCBI Taxonomy" id="416441"/>
    <lineage>
        <taxon>Eukaryota</taxon>
        <taxon>Fungi</taxon>
        <taxon>Dikarya</taxon>
        <taxon>Basidiomycota</taxon>
        <taxon>Agaricomycotina</taxon>
        <taxon>Agaricomycetes</taxon>
        <taxon>Russulales</taxon>
        <taxon>Russulaceae</taxon>
        <taxon>Lactarius</taxon>
    </lineage>
</organism>
<sequence length="247" mass="27585">MYRGGLIPFAHRDPVLEASILGALASGYSTVLTTLRRLQLSVLFDGSPGSDTDHERCCNFWGTLYPRMVLTPMQHTLTELTLHSSAYVGALFGLSFAGLHFPHLCALSLRMVVFEPSVGALNYILRHAATLARLELLRCKLLHPDFPSPTAHAWDEESSPEPDSWEYTWNRFAADLTALVALHIDEHRRDRWGHASMESRYVQPIPEGMVYSEVYYTVTPCNAAPVVALRNFQLTVAARSEEVRGAS</sequence>
<evidence type="ECO:0000313" key="1">
    <source>
        <dbReference type="EMBL" id="KAH8986874.1"/>
    </source>
</evidence>